<dbReference type="InterPro" id="IPR017853">
    <property type="entry name" value="GH"/>
</dbReference>
<dbReference type="GO" id="GO:0009251">
    <property type="term" value="P:glucan catabolic process"/>
    <property type="evidence" value="ECO:0007669"/>
    <property type="project" value="TreeGrafter"/>
</dbReference>
<dbReference type="EC" id="3.2.1.58" evidence="9"/>
<dbReference type="AlphaFoldDB" id="A0A1V8SAF0"/>
<dbReference type="SUPFAM" id="SSF51445">
    <property type="entry name" value="(Trans)glycosidases"/>
    <property type="match status" value="1"/>
</dbReference>
<evidence type="ECO:0000256" key="8">
    <source>
        <dbReference type="ARBA" id="ARBA00036824"/>
    </source>
</evidence>
<dbReference type="GO" id="GO:0005576">
    <property type="term" value="C:extracellular region"/>
    <property type="evidence" value="ECO:0007669"/>
    <property type="project" value="UniProtKB-SubCell"/>
</dbReference>
<comment type="catalytic activity">
    <reaction evidence="8">
        <text>Successive hydrolysis of beta-D-glucose units from the non-reducing ends of (1-&gt;3)-beta-D-glucans, releasing alpha-glucose.</text>
        <dbReference type="EC" id="3.2.1.58"/>
    </reaction>
</comment>
<evidence type="ECO:0000259" key="13">
    <source>
        <dbReference type="Pfam" id="PF00150"/>
    </source>
</evidence>
<evidence type="ECO:0000256" key="2">
    <source>
        <dbReference type="ARBA" id="ARBA00005641"/>
    </source>
</evidence>
<keyword evidence="4 12" id="KW-0732">Signal</keyword>
<keyword evidence="3" id="KW-0964">Secreted</keyword>
<keyword evidence="7" id="KW-0961">Cell wall biogenesis/degradation</keyword>
<comment type="subcellular location">
    <subcellularLocation>
        <location evidence="1">Secreted</location>
    </subcellularLocation>
</comment>
<dbReference type="InterPro" id="IPR050386">
    <property type="entry name" value="Glycosyl_hydrolase_5"/>
</dbReference>
<dbReference type="EMBL" id="NAJO01000075">
    <property type="protein sequence ID" value="OQN95977.1"/>
    <property type="molecule type" value="Genomic_DNA"/>
</dbReference>
<evidence type="ECO:0000256" key="7">
    <source>
        <dbReference type="ARBA" id="ARBA00023316"/>
    </source>
</evidence>
<evidence type="ECO:0000313" key="14">
    <source>
        <dbReference type="EMBL" id="OQN95977.1"/>
    </source>
</evidence>
<feature type="domain" description="Glycoside hydrolase family 5" evidence="13">
    <location>
        <begin position="181"/>
        <end position="435"/>
    </location>
</feature>
<evidence type="ECO:0000256" key="5">
    <source>
        <dbReference type="ARBA" id="ARBA00022801"/>
    </source>
</evidence>
<protein>
    <recommendedName>
        <fullName evidence="9">glucan 1,3-beta-glucosidase</fullName>
        <ecNumber evidence="9">3.2.1.58</ecNumber>
    </recommendedName>
</protein>
<dbReference type="GO" id="GO:0009986">
    <property type="term" value="C:cell surface"/>
    <property type="evidence" value="ECO:0007669"/>
    <property type="project" value="TreeGrafter"/>
</dbReference>
<comment type="caution">
    <text evidence="14">The sequence shown here is derived from an EMBL/GenBank/DDBJ whole genome shotgun (WGS) entry which is preliminary data.</text>
</comment>
<dbReference type="Pfam" id="PF00150">
    <property type="entry name" value="Cellulase"/>
    <property type="match status" value="1"/>
</dbReference>
<evidence type="ECO:0000256" key="6">
    <source>
        <dbReference type="ARBA" id="ARBA00023295"/>
    </source>
</evidence>
<proteinExistence type="inferred from homology"/>
<dbReference type="OrthoDB" id="62120at2759"/>
<dbReference type="GO" id="GO:0004338">
    <property type="term" value="F:glucan exo-1,3-beta-glucosidase activity"/>
    <property type="evidence" value="ECO:0007669"/>
    <property type="project" value="UniProtKB-EC"/>
</dbReference>
<feature type="region of interest" description="Disordered" evidence="11">
    <location>
        <begin position="258"/>
        <end position="280"/>
    </location>
</feature>
<keyword evidence="15" id="KW-1185">Reference proteome</keyword>
<evidence type="ECO:0000256" key="11">
    <source>
        <dbReference type="SAM" id="MobiDB-lite"/>
    </source>
</evidence>
<evidence type="ECO:0000256" key="3">
    <source>
        <dbReference type="ARBA" id="ARBA00022525"/>
    </source>
</evidence>
<reference evidence="15" key="1">
    <citation type="submission" date="2017-03" db="EMBL/GenBank/DDBJ databases">
        <title>Genomes of endolithic fungi from Antarctica.</title>
        <authorList>
            <person name="Coleine C."/>
            <person name="Masonjones S."/>
            <person name="Stajich J.E."/>
        </authorList>
    </citation>
    <scope>NUCLEOTIDE SEQUENCE [LARGE SCALE GENOMIC DNA]</scope>
    <source>
        <strain evidence="15">CCFEE 5527</strain>
    </source>
</reference>
<organism evidence="14 15">
    <name type="scientific">Cryoendolithus antarcticus</name>
    <dbReference type="NCBI Taxonomy" id="1507870"/>
    <lineage>
        <taxon>Eukaryota</taxon>
        <taxon>Fungi</taxon>
        <taxon>Dikarya</taxon>
        <taxon>Ascomycota</taxon>
        <taxon>Pezizomycotina</taxon>
        <taxon>Dothideomycetes</taxon>
        <taxon>Dothideomycetidae</taxon>
        <taxon>Cladosporiales</taxon>
        <taxon>Cladosporiaceae</taxon>
        <taxon>Cryoendolithus</taxon>
    </lineage>
</organism>
<dbReference type="GO" id="GO:0071555">
    <property type="term" value="P:cell wall organization"/>
    <property type="evidence" value="ECO:0007669"/>
    <property type="project" value="UniProtKB-KW"/>
</dbReference>
<keyword evidence="5 10" id="KW-0378">Hydrolase</keyword>
<evidence type="ECO:0000256" key="12">
    <source>
        <dbReference type="SAM" id="SignalP"/>
    </source>
</evidence>
<name>A0A1V8SAF0_9PEZI</name>
<dbReference type="Proteomes" id="UP000192596">
    <property type="component" value="Unassembled WGS sequence"/>
</dbReference>
<dbReference type="InParanoid" id="A0A1V8SAF0"/>
<gene>
    <name evidence="14" type="ORF">B0A48_17920</name>
</gene>
<dbReference type="PANTHER" id="PTHR31297">
    <property type="entry name" value="GLUCAN ENDO-1,6-BETA-GLUCOSIDASE B"/>
    <property type="match status" value="1"/>
</dbReference>
<dbReference type="InterPro" id="IPR001547">
    <property type="entry name" value="Glyco_hydro_5"/>
</dbReference>
<dbReference type="STRING" id="1507870.A0A1V8SAF0"/>
<accession>A0A1V8SAF0</accession>
<dbReference type="Gene3D" id="3.20.20.80">
    <property type="entry name" value="Glycosidases"/>
    <property type="match status" value="1"/>
</dbReference>
<evidence type="ECO:0000256" key="10">
    <source>
        <dbReference type="RuleBase" id="RU361153"/>
    </source>
</evidence>
<evidence type="ECO:0000256" key="4">
    <source>
        <dbReference type="ARBA" id="ARBA00022729"/>
    </source>
</evidence>
<comment type="similarity">
    <text evidence="2 10">Belongs to the glycosyl hydrolase 5 (cellulase A) family.</text>
</comment>
<evidence type="ECO:0000256" key="1">
    <source>
        <dbReference type="ARBA" id="ARBA00004613"/>
    </source>
</evidence>
<feature type="chain" id="PRO_5013093859" description="glucan 1,3-beta-glucosidase" evidence="12">
    <location>
        <begin position="22"/>
        <end position="530"/>
    </location>
</feature>
<evidence type="ECO:0000313" key="15">
    <source>
        <dbReference type="Proteomes" id="UP000192596"/>
    </source>
</evidence>
<feature type="signal peptide" evidence="12">
    <location>
        <begin position="1"/>
        <end position="21"/>
    </location>
</feature>
<sequence>MKTRTSLAILATATIPNLTYAHPYINPHRHSHTPRATSTDWFYAFQAPSLAQIDPTPVAAAASTITSLVYATITVSAQPHSTAPWGYHGSNMATFPIGTGASAAYPTASSNNSVTLKPSQVNATQSAGPTATAPAAPALPSTLRGVNLGGWLILEKWMNSDCFEGTDAVDQWTFDHTDGAVAKLKQHWETYITEDDIKAIAGLGLNAVRIPIGYWAYDTFGSGYISGADAYLEKAIGWCRAAGLKVLVDCHGSPGSQNGFDNSGRSGNVAWQDKSQSNGTTNMQKSISVLQTMGRKYGAQEYADVVFGLELVNEPISWQQNNLETTKYWAKEAYAAVRAVATNKNLQIIMHDGFMGPSQWLDVNVAIVGNTTTSANSTTPALFAIDTHLYQNQIAADSSLTQDQHIAKACNWTSSALLPVSSNLPVYVGEFSAQTNICANPDGSTVAGSTCYIDGCQCLTNVDMQDWNGPLKMATRKFIEAELDAFERGAKGWFMWNYKGPGAWGVSNLVKYGVMGKVTERMFPGQCRFD</sequence>
<dbReference type="PANTHER" id="PTHR31297:SF1">
    <property type="entry name" value="GLUCAN 1,3-BETA-GLUCOSIDASE I_II-RELATED"/>
    <property type="match status" value="1"/>
</dbReference>
<keyword evidence="6 10" id="KW-0326">Glycosidase</keyword>
<evidence type="ECO:0000256" key="9">
    <source>
        <dbReference type="ARBA" id="ARBA00038929"/>
    </source>
</evidence>